<sequence length="128" mass="14319">MTKNCVKSIKLDNGLTLTLEDISRRISEDAFVVKALFSIEFKVTEADAAYAGLSLPEVIKVLGSETARFEKLLERNFISEDQKEQVFEEVSSSFLATGLTYLSHPSFTRGVVRKILVEKRGRYGSLPV</sequence>
<dbReference type="AlphaFoldDB" id="A0A1G5J5T5"/>
<dbReference type="EMBL" id="FMUX01000025">
    <property type="protein sequence ID" value="SCY83554.1"/>
    <property type="molecule type" value="Genomic_DNA"/>
</dbReference>
<accession>A0A1G5J5T5</accession>
<dbReference type="Proteomes" id="UP000198870">
    <property type="component" value="Unassembled WGS sequence"/>
</dbReference>
<evidence type="ECO:0000313" key="1">
    <source>
        <dbReference type="EMBL" id="SCY83554.1"/>
    </source>
</evidence>
<evidence type="ECO:0000313" key="2">
    <source>
        <dbReference type="Proteomes" id="UP000198870"/>
    </source>
</evidence>
<dbReference type="RefSeq" id="WP_092214905.1">
    <property type="nucleotide sequence ID" value="NZ_FMUX01000025.1"/>
</dbReference>
<organism evidence="1 2">
    <name type="scientific">Desulfoluna spongiiphila</name>
    <dbReference type="NCBI Taxonomy" id="419481"/>
    <lineage>
        <taxon>Bacteria</taxon>
        <taxon>Pseudomonadati</taxon>
        <taxon>Thermodesulfobacteriota</taxon>
        <taxon>Desulfobacteria</taxon>
        <taxon>Desulfobacterales</taxon>
        <taxon>Desulfolunaceae</taxon>
        <taxon>Desulfoluna</taxon>
    </lineage>
</organism>
<keyword evidence="2" id="KW-1185">Reference proteome</keyword>
<reference evidence="1 2" key="1">
    <citation type="submission" date="2016-10" db="EMBL/GenBank/DDBJ databases">
        <authorList>
            <person name="de Groot N.N."/>
        </authorList>
    </citation>
    <scope>NUCLEOTIDE SEQUENCE [LARGE SCALE GENOMIC DNA]</scope>
    <source>
        <strain evidence="1 2">AA1</strain>
    </source>
</reference>
<proteinExistence type="predicted"/>
<dbReference type="OrthoDB" id="9789917at2"/>
<protein>
    <submittedName>
        <fullName evidence="1">Uncharacterized protein</fullName>
    </submittedName>
</protein>
<name>A0A1G5J5T5_9BACT</name>
<gene>
    <name evidence="1" type="ORF">SAMN05216233_12537</name>
</gene>